<proteinExistence type="predicted"/>
<feature type="non-terminal residue" evidence="1">
    <location>
        <position position="111"/>
    </location>
</feature>
<sequence>QSDEPNKVYAQRLGFGSAFRACSSGPRVWSFAGCTSRLSRSNSPGLGLGLLVGMRLNVLYDVVIPGRKRQQKRYYKGTVIAVRESGRVDIEWDDEHSDIDTLDLSSATYHI</sequence>
<organism evidence="1 2">
    <name type="scientific">Perkinsus olseni</name>
    <name type="common">Perkinsus atlanticus</name>
    <dbReference type="NCBI Taxonomy" id="32597"/>
    <lineage>
        <taxon>Eukaryota</taxon>
        <taxon>Sar</taxon>
        <taxon>Alveolata</taxon>
        <taxon>Perkinsozoa</taxon>
        <taxon>Perkinsea</taxon>
        <taxon>Perkinsida</taxon>
        <taxon>Perkinsidae</taxon>
        <taxon>Perkinsus</taxon>
    </lineage>
</organism>
<name>A0A7J6KK08_PEROL</name>
<feature type="non-terminal residue" evidence="1">
    <location>
        <position position="1"/>
    </location>
</feature>
<evidence type="ECO:0000313" key="2">
    <source>
        <dbReference type="Proteomes" id="UP000572268"/>
    </source>
</evidence>
<comment type="caution">
    <text evidence="1">The sequence shown here is derived from an EMBL/GenBank/DDBJ whole genome shotgun (WGS) entry which is preliminary data.</text>
</comment>
<reference evidence="1 2" key="1">
    <citation type="submission" date="2020-04" db="EMBL/GenBank/DDBJ databases">
        <title>Perkinsus olseni comparative genomics.</title>
        <authorList>
            <person name="Bogema D.R."/>
        </authorList>
    </citation>
    <scope>NUCLEOTIDE SEQUENCE [LARGE SCALE GENOMIC DNA]</scope>
    <source>
        <strain evidence="1">ATCC PRA-31</strain>
    </source>
</reference>
<dbReference type="AlphaFoldDB" id="A0A7J6KK08"/>
<dbReference type="Gene3D" id="2.30.30.140">
    <property type="match status" value="1"/>
</dbReference>
<protein>
    <submittedName>
        <fullName evidence="1">Uncharacterized protein</fullName>
    </submittedName>
</protein>
<evidence type="ECO:0000313" key="1">
    <source>
        <dbReference type="EMBL" id="KAF4646876.1"/>
    </source>
</evidence>
<dbReference type="Proteomes" id="UP000572268">
    <property type="component" value="Unassembled WGS sequence"/>
</dbReference>
<dbReference type="EMBL" id="JABANN010003033">
    <property type="protein sequence ID" value="KAF4646876.1"/>
    <property type="molecule type" value="Genomic_DNA"/>
</dbReference>
<accession>A0A7J6KK08</accession>
<gene>
    <name evidence="1" type="ORF">FOL46_005057</name>
</gene>